<dbReference type="PANTHER" id="PTHR43343">
    <property type="entry name" value="PEPTIDASE S12"/>
    <property type="match status" value="1"/>
</dbReference>
<dbReference type="OrthoDB" id="189537at2"/>
<dbReference type="Gene3D" id="2.40.10.120">
    <property type="match status" value="1"/>
</dbReference>
<proteinExistence type="predicted"/>
<accession>A0A2T0BEQ5</accession>
<dbReference type="Proteomes" id="UP000237798">
    <property type="component" value="Unassembled WGS sequence"/>
</dbReference>
<dbReference type="PRINTS" id="PR00834">
    <property type="entry name" value="PROTEASES2C"/>
</dbReference>
<evidence type="ECO:0000256" key="1">
    <source>
        <dbReference type="ARBA" id="ARBA00022670"/>
    </source>
</evidence>
<dbReference type="RefSeq" id="WP_106010474.1">
    <property type="nucleotide sequence ID" value="NZ_JALCPJ010000011.1"/>
</dbReference>
<evidence type="ECO:0000256" key="3">
    <source>
        <dbReference type="SAM" id="Phobius"/>
    </source>
</evidence>
<dbReference type="AlphaFoldDB" id="A0A2T0BEQ5"/>
<dbReference type="PANTHER" id="PTHR43343:SF3">
    <property type="entry name" value="PROTEASE DO-LIKE 8, CHLOROPLASTIC"/>
    <property type="match status" value="1"/>
</dbReference>
<dbReference type="InterPro" id="IPR009003">
    <property type="entry name" value="Peptidase_S1_PA"/>
</dbReference>
<name>A0A2T0BEQ5_9CLOT</name>
<evidence type="ECO:0000313" key="5">
    <source>
        <dbReference type="Proteomes" id="UP000237798"/>
    </source>
</evidence>
<evidence type="ECO:0000256" key="2">
    <source>
        <dbReference type="ARBA" id="ARBA00022801"/>
    </source>
</evidence>
<dbReference type="InterPro" id="IPR001940">
    <property type="entry name" value="Peptidase_S1C"/>
</dbReference>
<dbReference type="Pfam" id="PF13365">
    <property type="entry name" value="Trypsin_2"/>
    <property type="match status" value="1"/>
</dbReference>
<sequence>MKINRTFIISLLVTAAFIGAGITACIILHKNMSLKYSRNSSKLGNVTEILSSPKSKDLKTIIHDNQKLVVSLEVKNGSENITGSGFLYDTKGDIVTNAHVVEGGSSITVKMADTSTYKGKLIGKSEITDVALVRVDNLRGKSPMKISKNSKVDIGNEIIALGSPLGLQNTATTGIISGLNRNFNLKNYQYKNVYQISAPISPGNSGGPLLDKNTGDVIGINSAKVDTESIGFSIPIAQVTPMIDNWAANPNTYKSSSEDTASNENTKPSTEDAAYLVSYFYNSLNSDDYVTAYSLLGANWQQKTAYEDFRKGYLQTLSVKVDNMLCRETENGNIEVSAVIQAVEGTEANSKTSKYNVVYDIGYENNNLKILSGKSTTVK</sequence>
<reference evidence="4 5" key="1">
    <citation type="submission" date="2018-03" db="EMBL/GenBank/DDBJ databases">
        <title>Genome sequence of Clostridium luticellarii DSM 29923.</title>
        <authorList>
            <person name="Poehlein A."/>
            <person name="Daniel R."/>
        </authorList>
    </citation>
    <scope>NUCLEOTIDE SEQUENCE [LARGE SCALE GENOMIC DNA]</scope>
    <source>
        <strain evidence="4 5">DSM 29923</strain>
    </source>
</reference>
<keyword evidence="1 4" id="KW-0645">Protease</keyword>
<dbReference type="GO" id="GO:0006508">
    <property type="term" value="P:proteolysis"/>
    <property type="evidence" value="ECO:0007669"/>
    <property type="project" value="UniProtKB-KW"/>
</dbReference>
<keyword evidence="2" id="KW-0378">Hydrolase</keyword>
<keyword evidence="3" id="KW-0812">Transmembrane</keyword>
<keyword evidence="3" id="KW-1133">Transmembrane helix</keyword>
<gene>
    <name evidence="4" type="primary">hhoB</name>
    <name evidence="4" type="ORF">CLLU_28910</name>
</gene>
<evidence type="ECO:0000313" key="4">
    <source>
        <dbReference type="EMBL" id="PRR82380.1"/>
    </source>
</evidence>
<feature type="transmembrane region" description="Helical" evidence="3">
    <location>
        <begin position="6"/>
        <end position="28"/>
    </location>
</feature>
<dbReference type="InterPro" id="IPR051201">
    <property type="entry name" value="Chloro_Bact_Ser_Proteases"/>
</dbReference>
<keyword evidence="5" id="KW-1185">Reference proteome</keyword>
<dbReference type="PROSITE" id="PS51257">
    <property type="entry name" value="PROKAR_LIPOPROTEIN"/>
    <property type="match status" value="1"/>
</dbReference>
<comment type="caution">
    <text evidence="4">The sequence shown here is derived from an EMBL/GenBank/DDBJ whole genome shotgun (WGS) entry which is preliminary data.</text>
</comment>
<protein>
    <submittedName>
        <fullName evidence="4">Putative serine protease HhoB</fullName>
    </submittedName>
</protein>
<keyword evidence="3" id="KW-0472">Membrane</keyword>
<dbReference type="SUPFAM" id="SSF50494">
    <property type="entry name" value="Trypsin-like serine proteases"/>
    <property type="match status" value="1"/>
</dbReference>
<organism evidence="4 5">
    <name type="scientific">Clostridium luticellarii</name>
    <dbReference type="NCBI Taxonomy" id="1691940"/>
    <lineage>
        <taxon>Bacteria</taxon>
        <taxon>Bacillati</taxon>
        <taxon>Bacillota</taxon>
        <taxon>Clostridia</taxon>
        <taxon>Eubacteriales</taxon>
        <taxon>Clostridiaceae</taxon>
        <taxon>Clostridium</taxon>
    </lineage>
</organism>
<dbReference type="GO" id="GO:0004252">
    <property type="term" value="F:serine-type endopeptidase activity"/>
    <property type="evidence" value="ECO:0007669"/>
    <property type="project" value="InterPro"/>
</dbReference>
<dbReference type="EMBL" id="PVXP01000056">
    <property type="protein sequence ID" value="PRR82380.1"/>
    <property type="molecule type" value="Genomic_DNA"/>
</dbReference>